<dbReference type="PROSITE" id="PS51257">
    <property type="entry name" value="PROKAR_LIPOPROTEIN"/>
    <property type="match status" value="1"/>
</dbReference>
<keyword evidence="4" id="KW-0732">Signal</keyword>
<dbReference type="InterPro" id="IPR002491">
    <property type="entry name" value="ABC_transptr_periplasmic_BD"/>
</dbReference>
<feature type="compositionally biased region" description="Low complexity" evidence="3">
    <location>
        <begin position="27"/>
        <end position="43"/>
    </location>
</feature>
<reference evidence="6" key="1">
    <citation type="journal article" date="2021" name="mSystems">
        <title>Bacteria and Archaea Synergistically Convert Glycine Betaine to Biogenic Methane in the Formosa Cold Seep of the South China Sea.</title>
        <authorList>
            <person name="Li L."/>
            <person name="Zhang W."/>
            <person name="Zhang S."/>
            <person name="Song L."/>
            <person name="Sun Q."/>
            <person name="Zhang H."/>
            <person name="Xiang H."/>
            <person name="Dong X."/>
        </authorList>
    </citation>
    <scope>NUCLEOTIDE SEQUENCE</scope>
    <source>
        <strain evidence="6">ZWT</strain>
    </source>
</reference>
<feature type="chain" id="PRO_5039943834" evidence="4">
    <location>
        <begin position="26"/>
        <end position="346"/>
    </location>
</feature>
<comment type="caution">
    <text evidence="6">The sequence shown here is derived from an EMBL/GenBank/DDBJ whole genome shotgun (WGS) entry which is preliminary data.</text>
</comment>
<dbReference type="PROSITE" id="PS50983">
    <property type="entry name" value="FE_B12_PBP"/>
    <property type="match status" value="1"/>
</dbReference>
<feature type="compositionally biased region" description="Basic and acidic residues" evidence="3">
    <location>
        <begin position="44"/>
        <end position="60"/>
    </location>
</feature>
<organism evidence="6 7">
    <name type="scientific">Oceanirhabdus seepicola</name>
    <dbReference type="NCBI Taxonomy" id="2828781"/>
    <lineage>
        <taxon>Bacteria</taxon>
        <taxon>Bacillati</taxon>
        <taxon>Bacillota</taxon>
        <taxon>Clostridia</taxon>
        <taxon>Eubacteriales</taxon>
        <taxon>Clostridiaceae</taxon>
        <taxon>Oceanirhabdus</taxon>
    </lineage>
</organism>
<evidence type="ECO:0000256" key="1">
    <source>
        <dbReference type="ARBA" id="ARBA00008814"/>
    </source>
</evidence>
<dbReference type="Proteomes" id="UP001056429">
    <property type="component" value="Unassembled WGS sequence"/>
</dbReference>
<keyword evidence="2" id="KW-0175">Coiled coil</keyword>
<dbReference type="SUPFAM" id="SSF53807">
    <property type="entry name" value="Helical backbone' metal receptor"/>
    <property type="match status" value="1"/>
</dbReference>
<dbReference type="GO" id="GO:0071281">
    <property type="term" value="P:cellular response to iron ion"/>
    <property type="evidence" value="ECO:0007669"/>
    <property type="project" value="TreeGrafter"/>
</dbReference>
<accession>A0A9J6P8E3</accession>
<feature type="signal peptide" evidence="4">
    <location>
        <begin position="1"/>
        <end position="25"/>
    </location>
</feature>
<evidence type="ECO:0000256" key="4">
    <source>
        <dbReference type="SAM" id="SignalP"/>
    </source>
</evidence>
<evidence type="ECO:0000259" key="5">
    <source>
        <dbReference type="PROSITE" id="PS50983"/>
    </source>
</evidence>
<name>A0A9J6P8E3_9CLOT</name>
<protein>
    <submittedName>
        <fullName evidence="6">ABC transporter substrate-binding protein</fullName>
    </submittedName>
</protein>
<evidence type="ECO:0000256" key="2">
    <source>
        <dbReference type="SAM" id="Coils"/>
    </source>
</evidence>
<sequence length="346" mass="38495">MKGLKKLLLPLIIGMFLMVGCGQVAENNGNNQGKENNKNITSKDNSKNNKKEENKEVEKEESIYPLTVKDSLGTEMTIESKPEKIISLTLGTDEMLLSLVDHEKILALSGKIAENKGASNVSDIAVNFDKAESNIEKVISLQPELVFASSWIKKEKIDQMREAGIIVYCYGTANNIEQQKEIILEVANIVGEKENGEKLVKEMDDKLNFIKEKLAGLKEEDKLRVLSYTSYGSTNAKGTTFDDVAKKAGCINVASEADLEGWPQISKEKIIELNPDIITLPSVSYDDKTPEDFKKSIMEDESFKDVKAVKEGRVYLLPDKHMSAVSQYIVFGVEDLAKAAYPDLFK</sequence>
<keyword evidence="7" id="KW-1185">Reference proteome</keyword>
<feature type="domain" description="Fe/B12 periplasmic-binding" evidence="5">
    <location>
        <begin position="84"/>
        <end position="344"/>
    </location>
</feature>
<dbReference type="PANTHER" id="PTHR30535">
    <property type="entry name" value="VITAMIN B12-BINDING PROTEIN"/>
    <property type="match status" value="1"/>
</dbReference>
<dbReference type="Pfam" id="PF01497">
    <property type="entry name" value="Peripla_BP_2"/>
    <property type="match status" value="1"/>
</dbReference>
<dbReference type="RefSeq" id="WP_250861452.1">
    <property type="nucleotide sequence ID" value="NZ_JAGSOJ010000005.1"/>
</dbReference>
<feature type="region of interest" description="Disordered" evidence="3">
    <location>
        <begin position="27"/>
        <end position="60"/>
    </location>
</feature>
<dbReference type="InterPro" id="IPR050902">
    <property type="entry name" value="ABC_Transporter_SBP"/>
</dbReference>
<feature type="coiled-coil region" evidence="2">
    <location>
        <begin position="193"/>
        <end position="220"/>
    </location>
</feature>
<evidence type="ECO:0000313" key="7">
    <source>
        <dbReference type="Proteomes" id="UP001056429"/>
    </source>
</evidence>
<gene>
    <name evidence="6" type="ORF">KDK92_21430</name>
</gene>
<evidence type="ECO:0000256" key="3">
    <source>
        <dbReference type="SAM" id="MobiDB-lite"/>
    </source>
</evidence>
<dbReference type="Gene3D" id="3.40.50.1980">
    <property type="entry name" value="Nitrogenase molybdenum iron protein domain"/>
    <property type="match status" value="2"/>
</dbReference>
<comment type="similarity">
    <text evidence="1">Belongs to the bacterial solute-binding protein 8 family.</text>
</comment>
<reference evidence="6" key="2">
    <citation type="submission" date="2021-04" db="EMBL/GenBank/DDBJ databases">
        <authorList>
            <person name="Dong X."/>
        </authorList>
    </citation>
    <scope>NUCLEOTIDE SEQUENCE</scope>
    <source>
        <strain evidence="6">ZWT</strain>
    </source>
</reference>
<dbReference type="PANTHER" id="PTHR30535:SF34">
    <property type="entry name" value="MOLYBDATE-BINDING PROTEIN MOLA"/>
    <property type="match status" value="1"/>
</dbReference>
<dbReference type="AlphaFoldDB" id="A0A9J6P8E3"/>
<dbReference type="EMBL" id="JAGSOJ010000005">
    <property type="protein sequence ID" value="MCM1992294.1"/>
    <property type="molecule type" value="Genomic_DNA"/>
</dbReference>
<proteinExistence type="inferred from homology"/>
<evidence type="ECO:0000313" key="6">
    <source>
        <dbReference type="EMBL" id="MCM1992294.1"/>
    </source>
</evidence>